<feature type="domain" description="Large ribosomal subunit protein uL30-like ferredoxin-like fold" evidence="3">
    <location>
        <begin position="51"/>
        <end position="99"/>
    </location>
</feature>
<gene>
    <name evidence="4" type="ORF">CAOG_007579</name>
</gene>
<dbReference type="EMBL" id="KE346373">
    <property type="protein sequence ID" value="KJE97109.1"/>
    <property type="molecule type" value="Genomic_DNA"/>
</dbReference>
<dbReference type="InterPro" id="IPR036919">
    <property type="entry name" value="Ribo_uL30_ferredoxin-like_sf"/>
</dbReference>
<feature type="compositionally biased region" description="Basic and acidic residues" evidence="2">
    <location>
        <begin position="238"/>
        <end position="248"/>
    </location>
</feature>
<evidence type="ECO:0000313" key="4">
    <source>
        <dbReference type="EMBL" id="KJE97109.1"/>
    </source>
</evidence>
<dbReference type="InterPro" id="IPR016082">
    <property type="entry name" value="Ribosomal_uL30_ferredoxin-like"/>
</dbReference>
<comment type="similarity">
    <text evidence="1">Belongs to the universal ribosomal protein uL30 family.</text>
</comment>
<feature type="compositionally biased region" description="Basic residues" evidence="2">
    <location>
        <begin position="250"/>
        <end position="264"/>
    </location>
</feature>
<evidence type="ECO:0000259" key="3">
    <source>
        <dbReference type="Pfam" id="PF00327"/>
    </source>
</evidence>
<evidence type="ECO:0000256" key="1">
    <source>
        <dbReference type="ARBA" id="ARBA00007594"/>
    </source>
</evidence>
<dbReference type="Gene3D" id="3.30.1390.20">
    <property type="entry name" value="Ribosomal protein L30, ferredoxin-like fold domain"/>
    <property type="match status" value="1"/>
</dbReference>
<keyword evidence="5" id="KW-1185">Reference proteome</keyword>
<feature type="compositionally biased region" description="Low complexity" evidence="2">
    <location>
        <begin position="265"/>
        <end position="282"/>
    </location>
</feature>
<dbReference type="RefSeq" id="XP_004343453.1">
    <property type="nucleotide sequence ID" value="XM_004343403.2"/>
</dbReference>
<accession>A0A0D2X533</accession>
<protein>
    <recommendedName>
        <fullName evidence="3">Large ribosomal subunit protein uL30-like ferredoxin-like fold domain-containing protein</fullName>
    </recommendedName>
</protein>
<evidence type="ECO:0000313" key="5">
    <source>
        <dbReference type="Proteomes" id="UP000008743"/>
    </source>
</evidence>
<sequence length="290" mass="31221">MASTRAPTSKLVHAAYVAKAAARMSAPEQTKALTKQLAAKFPGPPSPLHVVRLKRSPIGCDDKLRSTLKLLRLTTLQDVSIKFNSPRNNGMLFKIRSMVEVLPLRIVQIKREDVVHRAISSHIANQIPGYLGANGIFYLFEDENKAPAADLQPFITKLDGSPAFPEQLASFNKRCKTVQERNRVDIKDAVRLISNLTPQTVAAATELLAEGMVPTEVKRELSGTTAVHVVPNANGELGDTKKAVDLAGKKAPKASSRKTAKKAPKAPAEATPETAKAAPETTDGAPVADR</sequence>
<dbReference type="Pfam" id="PF00327">
    <property type="entry name" value="Ribosomal_L30"/>
    <property type="match status" value="1"/>
</dbReference>
<dbReference type="SUPFAM" id="SSF55129">
    <property type="entry name" value="Ribosomal protein L30p/L7e"/>
    <property type="match status" value="1"/>
</dbReference>
<organism evidence="4 5">
    <name type="scientific">Capsaspora owczarzaki (strain ATCC 30864)</name>
    <dbReference type="NCBI Taxonomy" id="595528"/>
    <lineage>
        <taxon>Eukaryota</taxon>
        <taxon>Filasterea</taxon>
        <taxon>Capsaspora</taxon>
    </lineage>
</organism>
<reference evidence="5" key="1">
    <citation type="submission" date="2011-02" db="EMBL/GenBank/DDBJ databases">
        <title>The Genome Sequence of Capsaspora owczarzaki ATCC 30864.</title>
        <authorList>
            <person name="Russ C."/>
            <person name="Cuomo C."/>
            <person name="Burger G."/>
            <person name="Gray M.W."/>
            <person name="Holland P.W.H."/>
            <person name="King N."/>
            <person name="Lang F.B.F."/>
            <person name="Roger A.J."/>
            <person name="Ruiz-Trillo I."/>
            <person name="Young S.K."/>
            <person name="Zeng Q."/>
            <person name="Gargeya S."/>
            <person name="Alvarado L."/>
            <person name="Berlin A."/>
            <person name="Chapman S.B."/>
            <person name="Chen Z."/>
            <person name="Freedman E."/>
            <person name="Gellesch M."/>
            <person name="Goldberg J."/>
            <person name="Griggs A."/>
            <person name="Gujja S."/>
            <person name="Heilman E."/>
            <person name="Heiman D."/>
            <person name="Howarth C."/>
            <person name="Mehta T."/>
            <person name="Neiman D."/>
            <person name="Pearson M."/>
            <person name="Roberts A."/>
            <person name="Saif S."/>
            <person name="Shea T."/>
            <person name="Shenoy N."/>
            <person name="Sisk P."/>
            <person name="Stolte C."/>
            <person name="Sykes S."/>
            <person name="White J."/>
            <person name="Yandava C."/>
            <person name="Haas B."/>
            <person name="Nusbaum C."/>
            <person name="Birren B."/>
        </authorList>
    </citation>
    <scope>NUCLEOTIDE SEQUENCE</scope>
    <source>
        <strain evidence="5">ATCC 30864</strain>
    </source>
</reference>
<name>A0A0D2X533_CAPO3</name>
<dbReference type="InParanoid" id="A0A0D2X533"/>
<dbReference type="Proteomes" id="UP000008743">
    <property type="component" value="Unassembled WGS sequence"/>
</dbReference>
<dbReference type="AlphaFoldDB" id="A0A0D2X533"/>
<proteinExistence type="inferred from homology"/>
<feature type="region of interest" description="Disordered" evidence="2">
    <location>
        <begin position="233"/>
        <end position="290"/>
    </location>
</feature>
<evidence type="ECO:0000256" key="2">
    <source>
        <dbReference type="SAM" id="MobiDB-lite"/>
    </source>
</evidence>